<organism evidence="2 3">
    <name type="scientific">Pseudooceanicola batsensis (strain ATCC BAA-863 / DSM 15984 / KCTC 12145 / HTCC2597)</name>
    <name type="common">Oceanicola batsensis</name>
    <dbReference type="NCBI Taxonomy" id="252305"/>
    <lineage>
        <taxon>Bacteria</taxon>
        <taxon>Pseudomonadati</taxon>
        <taxon>Pseudomonadota</taxon>
        <taxon>Alphaproteobacteria</taxon>
        <taxon>Rhodobacterales</taxon>
        <taxon>Paracoccaceae</taxon>
        <taxon>Pseudooceanicola</taxon>
    </lineage>
</organism>
<dbReference type="AlphaFoldDB" id="A3U0F2"/>
<keyword evidence="3" id="KW-1185">Reference proteome</keyword>
<gene>
    <name evidence="2" type="ORF">OB2597_19211</name>
</gene>
<dbReference type="OrthoDB" id="7861275at2"/>
<comment type="caution">
    <text evidence="2">The sequence shown here is derived from an EMBL/GenBank/DDBJ whole genome shotgun (WGS) entry which is preliminary data.</text>
</comment>
<accession>A3U0F2</accession>
<evidence type="ECO:0000313" key="2">
    <source>
        <dbReference type="EMBL" id="EAQ02243.1"/>
    </source>
</evidence>
<reference evidence="2 3" key="1">
    <citation type="journal article" date="2010" name="J. Bacteriol.">
        <title>Genome sequences of Oceanicola granulosus HTCC2516(T) and Oceanicola batsensis HTCC2597(TDelta).</title>
        <authorList>
            <person name="Thrash J.C."/>
            <person name="Cho J.C."/>
            <person name="Vergin K.L."/>
            <person name="Giovannoni S.J."/>
        </authorList>
    </citation>
    <scope>NUCLEOTIDE SEQUENCE [LARGE SCALE GENOMIC DNA]</scope>
    <source>
        <strain evidence="3">ATCC BAA-863 / DSM 15984 / KCTC 12145 / HTCC2597</strain>
    </source>
</reference>
<dbReference type="STRING" id="252305.OB2597_19211"/>
<dbReference type="RefSeq" id="WP_009803785.1">
    <property type="nucleotide sequence ID" value="NZ_AAMO01000008.1"/>
</dbReference>
<sequence length="170" mass="18414">MFNYLPRITRIIPAVIASSLLGAAAQADALTSNFSYRIVQPAADGGEELIERSSVRPGEVIQYRIRHENVSDEGLSGIVVMARVPQGASMTFGAQSTSVPAVFEVQAEMDPEQDGLEWSSLPAMRRVAGADGRMTQEPLPESEVTAVRWVLTEPLPAGESALNTYRVRVN</sequence>
<dbReference type="EMBL" id="AAMO01000008">
    <property type="protein sequence ID" value="EAQ02243.1"/>
    <property type="molecule type" value="Genomic_DNA"/>
</dbReference>
<evidence type="ECO:0000313" key="3">
    <source>
        <dbReference type="Proteomes" id="UP000004318"/>
    </source>
</evidence>
<proteinExistence type="predicted"/>
<feature type="chain" id="PRO_5002660076" description="DUF11 domain-containing protein" evidence="1">
    <location>
        <begin position="30"/>
        <end position="170"/>
    </location>
</feature>
<feature type="signal peptide" evidence="1">
    <location>
        <begin position="1"/>
        <end position="29"/>
    </location>
</feature>
<name>A3U0F2_PSEBH</name>
<dbReference type="HOGENOM" id="CLU_110275_3_0_5"/>
<dbReference type="Proteomes" id="UP000004318">
    <property type="component" value="Unassembled WGS sequence"/>
</dbReference>
<evidence type="ECO:0008006" key="4">
    <source>
        <dbReference type="Google" id="ProtNLM"/>
    </source>
</evidence>
<evidence type="ECO:0000256" key="1">
    <source>
        <dbReference type="SAM" id="SignalP"/>
    </source>
</evidence>
<keyword evidence="1" id="KW-0732">Signal</keyword>
<protein>
    <recommendedName>
        <fullName evidence="4">DUF11 domain-containing protein</fullName>
    </recommendedName>
</protein>